<dbReference type="EMBL" id="JAVDQG010000003">
    <property type="protein sequence ID" value="MDR6225466.1"/>
    <property type="molecule type" value="Genomic_DNA"/>
</dbReference>
<comment type="caution">
    <text evidence="10">The sequence shown here is derived from an EMBL/GenBank/DDBJ whole genome shotgun (WGS) entry which is preliminary data.</text>
</comment>
<evidence type="ECO:0000256" key="6">
    <source>
        <dbReference type="ARBA" id="ARBA00023139"/>
    </source>
</evidence>
<accession>A0ABU1IL04</accession>
<feature type="domain" description="Spore germination protein N-terminal" evidence="9">
    <location>
        <begin position="22"/>
        <end position="190"/>
    </location>
</feature>
<dbReference type="NCBIfam" id="TIGR02887">
    <property type="entry name" value="spore_ger_x_C"/>
    <property type="match status" value="1"/>
</dbReference>
<evidence type="ECO:0000256" key="7">
    <source>
        <dbReference type="ARBA" id="ARBA00023288"/>
    </source>
</evidence>
<dbReference type="Pfam" id="PF05504">
    <property type="entry name" value="Spore_GerAC"/>
    <property type="match status" value="1"/>
</dbReference>
<evidence type="ECO:0000259" key="8">
    <source>
        <dbReference type="Pfam" id="PF05504"/>
    </source>
</evidence>
<comment type="similarity">
    <text evidence="2">Belongs to the GerABKC lipoprotein family.</text>
</comment>
<name>A0ABU1IL04_9BACL</name>
<keyword evidence="5" id="KW-0472">Membrane</keyword>
<keyword evidence="6" id="KW-0564">Palmitate</keyword>
<dbReference type="PANTHER" id="PTHR35789:SF1">
    <property type="entry name" value="SPORE GERMINATION PROTEIN B3"/>
    <property type="match status" value="1"/>
</dbReference>
<dbReference type="Gene3D" id="3.30.300.210">
    <property type="entry name" value="Nutrient germinant receptor protein C, domain 3"/>
    <property type="match status" value="1"/>
</dbReference>
<organism evidence="10 11">
    <name type="scientific">Desmospora profundinema</name>
    <dbReference type="NCBI Taxonomy" id="1571184"/>
    <lineage>
        <taxon>Bacteria</taxon>
        <taxon>Bacillati</taxon>
        <taxon>Bacillota</taxon>
        <taxon>Bacilli</taxon>
        <taxon>Bacillales</taxon>
        <taxon>Thermoactinomycetaceae</taxon>
        <taxon>Desmospora</taxon>
    </lineage>
</organism>
<keyword evidence="4" id="KW-0732">Signal</keyword>
<evidence type="ECO:0000256" key="4">
    <source>
        <dbReference type="ARBA" id="ARBA00022729"/>
    </source>
</evidence>
<feature type="domain" description="Spore germination GerAC-like C-terminal" evidence="8">
    <location>
        <begin position="201"/>
        <end position="367"/>
    </location>
</feature>
<comment type="subcellular location">
    <subcellularLocation>
        <location evidence="1">Membrane</location>
        <topology evidence="1">Lipid-anchor</topology>
    </subcellularLocation>
</comment>
<keyword evidence="3" id="KW-0309">Germination</keyword>
<dbReference type="Pfam" id="PF25198">
    <property type="entry name" value="Spore_GerAC_N"/>
    <property type="match status" value="1"/>
</dbReference>
<reference evidence="10 11" key="1">
    <citation type="submission" date="2023-07" db="EMBL/GenBank/DDBJ databases">
        <title>Genomic Encyclopedia of Type Strains, Phase IV (KMG-IV): sequencing the most valuable type-strain genomes for metagenomic binning, comparative biology and taxonomic classification.</title>
        <authorList>
            <person name="Goeker M."/>
        </authorList>
    </citation>
    <scope>NUCLEOTIDE SEQUENCE [LARGE SCALE GENOMIC DNA]</scope>
    <source>
        <strain evidence="10 11">DSM 45903</strain>
    </source>
</reference>
<dbReference type="PANTHER" id="PTHR35789">
    <property type="entry name" value="SPORE GERMINATION PROTEIN B3"/>
    <property type="match status" value="1"/>
</dbReference>
<keyword evidence="11" id="KW-1185">Reference proteome</keyword>
<evidence type="ECO:0000259" key="9">
    <source>
        <dbReference type="Pfam" id="PF25198"/>
    </source>
</evidence>
<gene>
    <name evidence="10" type="ORF">JOE21_001464</name>
</gene>
<dbReference type="RefSeq" id="WP_309864195.1">
    <property type="nucleotide sequence ID" value="NZ_JAVDQG010000003.1"/>
</dbReference>
<evidence type="ECO:0000256" key="2">
    <source>
        <dbReference type="ARBA" id="ARBA00007886"/>
    </source>
</evidence>
<evidence type="ECO:0000256" key="3">
    <source>
        <dbReference type="ARBA" id="ARBA00022544"/>
    </source>
</evidence>
<proteinExistence type="inferred from homology"/>
<evidence type="ECO:0000256" key="5">
    <source>
        <dbReference type="ARBA" id="ARBA00023136"/>
    </source>
</evidence>
<evidence type="ECO:0000256" key="1">
    <source>
        <dbReference type="ARBA" id="ARBA00004635"/>
    </source>
</evidence>
<dbReference type="InterPro" id="IPR057336">
    <property type="entry name" value="GerAC_N"/>
</dbReference>
<sequence length="370" mass="41557">MRKGICWLMITSILLLLPGCWDQDLLKDARLMTALAFDRAPGGKLMQTVVIRDMPQAEQGEPISEVHSAIGDTSRDSTRSLEKKIAGSYRVYKAQVVLMGKSLAKTDIYPYLDVLYRDPKDPIYAKLVVVGGKGADILRMKKAGNLLIGEFLFQHVKSKEELSIVPEESLESIRPIMLDPGRDFILPYIEKKGDEIIADRSAMFHGHRFTGTLDTEESTLYLLGMGKEGTVARFTEKVNPGKSSNPANYITIDVAKAKHQLKVKVRPDGEIDATIELDLDVAVPEYPPNNLDDEKEVERLNEALSKALTKKAENMIRKMQKARCDAFGVGRQLIAYHPEVWKKKKWSRDYPKVRFHSKVKVEITGSGIIS</sequence>
<protein>
    <submittedName>
        <fullName evidence="10">Ger(X)C family germination protein</fullName>
    </submittedName>
</protein>
<dbReference type="InterPro" id="IPR046953">
    <property type="entry name" value="Spore_GerAC-like_C"/>
</dbReference>
<evidence type="ECO:0000313" key="10">
    <source>
        <dbReference type="EMBL" id="MDR6225466.1"/>
    </source>
</evidence>
<dbReference type="InterPro" id="IPR038501">
    <property type="entry name" value="Spore_GerAC_C_sf"/>
</dbReference>
<dbReference type="InterPro" id="IPR008844">
    <property type="entry name" value="Spore_GerAC-like"/>
</dbReference>
<keyword evidence="7" id="KW-0449">Lipoprotein</keyword>
<dbReference type="Proteomes" id="UP001185012">
    <property type="component" value="Unassembled WGS sequence"/>
</dbReference>
<evidence type="ECO:0000313" key="11">
    <source>
        <dbReference type="Proteomes" id="UP001185012"/>
    </source>
</evidence>